<evidence type="ECO:0000256" key="3">
    <source>
        <dbReference type="RuleBase" id="RU004475"/>
    </source>
</evidence>
<keyword evidence="2 3" id="KW-0560">Oxidoreductase</keyword>
<feature type="domain" description="3-beta hydroxysteroid dehydrogenase/isomerase" evidence="4">
    <location>
        <begin position="57"/>
        <end position="179"/>
    </location>
</feature>
<dbReference type="GO" id="GO:0016616">
    <property type="term" value="F:oxidoreductase activity, acting on the CH-OH group of donors, NAD or NADP as acceptor"/>
    <property type="evidence" value="ECO:0007669"/>
    <property type="project" value="InterPro"/>
</dbReference>
<proteinExistence type="inferred from homology"/>
<dbReference type="GO" id="GO:0006694">
    <property type="term" value="P:steroid biosynthetic process"/>
    <property type="evidence" value="ECO:0007669"/>
    <property type="project" value="InterPro"/>
</dbReference>
<evidence type="ECO:0000256" key="2">
    <source>
        <dbReference type="ARBA" id="ARBA00023002"/>
    </source>
</evidence>
<accession>A0AAN7G5Z5</accession>
<dbReference type="PANTHER" id="PTHR10366">
    <property type="entry name" value="NAD DEPENDENT EPIMERASE/DEHYDRATASE"/>
    <property type="match status" value="1"/>
</dbReference>
<evidence type="ECO:0000256" key="1">
    <source>
        <dbReference type="ARBA" id="ARBA00022857"/>
    </source>
</evidence>
<name>A0AAN7G5Z5_QUERU</name>
<dbReference type="AlphaFoldDB" id="A0AAN7G5Z5"/>
<dbReference type="InterPro" id="IPR002225">
    <property type="entry name" value="3Beta_OHSteriod_DH/Estase"/>
</dbReference>
<protein>
    <recommendedName>
        <fullName evidence="4">3-beta hydroxysteroid dehydrogenase/isomerase domain-containing protein</fullName>
    </recommendedName>
</protein>
<comment type="caution">
    <text evidence="5">The sequence shown here is derived from an EMBL/GenBank/DDBJ whole genome shotgun (WGS) entry which is preliminary data.</text>
</comment>
<dbReference type="PANTHER" id="PTHR10366:SF589">
    <property type="entry name" value="CINNAMOYL-COA REDUCTASE-LIKE SNL6"/>
    <property type="match status" value="1"/>
</dbReference>
<evidence type="ECO:0000313" key="5">
    <source>
        <dbReference type="EMBL" id="KAK4602240.1"/>
    </source>
</evidence>
<dbReference type="InterPro" id="IPR050425">
    <property type="entry name" value="NAD(P)_dehydrat-like"/>
</dbReference>
<dbReference type="SUPFAM" id="SSF51735">
    <property type="entry name" value="NAD(P)-binding Rossmann-fold domains"/>
    <property type="match status" value="1"/>
</dbReference>
<organism evidence="5 6">
    <name type="scientific">Quercus rubra</name>
    <name type="common">Northern red oak</name>
    <name type="synonym">Quercus borealis</name>
    <dbReference type="NCBI Taxonomy" id="3512"/>
    <lineage>
        <taxon>Eukaryota</taxon>
        <taxon>Viridiplantae</taxon>
        <taxon>Streptophyta</taxon>
        <taxon>Embryophyta</taxon>
        <taxon>Tracheophyta</taxon>
        <taxon>Spermatophyta</taxon>
        <taxon>Magnoliopsida</taxon>
        <taxon>eudicotyledons</taxon>
        <taxon>Gunneridae</taxon>
        <taxon>Pentapetalae</taxon>
        <taxon>rosids</taxon>
        <taxon>fabids</taxon>
        <taxon>Fagales</taxon>
        <taxon>Fagaceae</taxon>
        <taxon>Quercus</taxon>
    </lineage>
</organism>
<keyword evidence="6" id="KW-1185">Reference proteome</keyword>
<evidence type="ECO:0000259" key="4">
    <source>
        <dbReference type="Pfam" id="PF01073"/>
    </source>
</evidence>
<sequence length="360" mass="40378">MRERERERERERMVMVVEEVASSKLIVLPVLKKKQQNRINNSSSCNLSTRKRELVCVTSGNSYLGSHIVKELLAYGYPVRVTIQNQVDFDDMKEFIRDEEINQLQGVVIADMGDIDSLCDAFRGCHAIFHTSSFVDPHGVSGYSEQMTFLEAEGARNVIEACGRAAYVKKCIFTSSLLASIWKGDNVDRVIDETCWSDEEFCLENKLWLALGKTTAEQVAWRKSKEMKVELVTVCPGLLMPPLFPNAHKATSTPYLKGGQVMLQRGVLATGDVKKVAKAHVNVYKAMDYGACGRYLCFDRVVQRLDEAIELENGLKMHGKLSGGRQEVLPEGNEEIHSKLSNSKLAKLILQSSQSFSCNQ</sequence>
<keyword evidence="1" id="KW-0521">NADP</keyword>
<reference evidence="5 6" key="1">
    <citation type="journal article" date="2023" name="G3 (Bethesda)">
        <title>A haplotype-resolved chromosome-scale genome for Quercus rubra L. provides insights into the genetics of adaptive traits for red oak species.</title>
        <authorList>
            <person name="Kapoor B."/>
            <person name="Jenkins J."/>
            <person name="Schmutz J."/>
            <person name="Zhebentyayeva T."/>
            <person name="Kuelheim C."/>
            <person name="Coggeshall M."/>
            <person name="Heim C."/>
            <person name="Lasky J.R."/>
            <person name="Leites L."/>
            <person name="Islam-Faridi N."/>
            <person name="Romero-Severson J."/>
            <person name="DeLeo V.L."/>
            <person name="Lucas S.M."/>
            <person name="Lazic D."/>
            <person name="Gailing O."/>
            <person name="Carlson J."/>
            <person name="Staton M."/>
        </authorList>
    </citation>
    <scope>NUCLEOTIDE SEQUENCE [LARGE SCALE GENOMIC DNA]</scope>
    <source>
        <strain evidence="5">Pseudo-F2</strain>
    </source>
</reference>
<dbReference type="Proteomes" id="UP001324115">
    <property type="component" value="Unassembled WGS sequence"/>
</dbReference>
<comment type="similarity">
    <text evidence="3">Belongs to the 3-beta-HSD family.</text>
</comment>
<dbReference type="Pfam" id="PF01073">
    <property type="entry name" value="3Beta_HSD"/>
    <property type="match status" value="1"/>
</dbReference>
<dbReference type="Gene3D" id="3.40.50.720">
    <property type="entry name" value="NAD(P)-binding Rossmann-like Domain"/>
    <property type="match status" value="1"/>
</dbReference>
<dbReference type="EMBL" id="JAXUIC010000002">
    <property type="protein sequence ID" value="KAK4602240.1"/>
    <property type="molecule type" value="Genomic_DNA"/>
</dbReference>
<evidence type="ECO:0000313" key="6">
    <source>
        <dbReference type="Proteomes" id="UP001324115"/>
    </source>
</evidence>
<dbReference type="InterPro" id="IPR036291">
    <property type="entry name" value="NAD(P)-bd_dom_sf"/>
</dbReference>
<gene>
    <name evidence="5" type="ORF">RGQ29_011330</name>
</gene>